<reference evidence="1" key="1">
    <citation type="journal article" date="2021" name="Proc. Natl. Acad. Sci. U.S.A.">
        <title>A Catalog of Tens of Thousands of Viruses from Human Metagenomes Reveals Hidden Associations with Chronic Diseases.</title>
        <authorList>
            <person name="Tisza M.J."/>
            <person name="Buck C.B."/>
        </authorList>
    </citation>
    <scope>NUCLEOTIDE SEQUENCE</scope>
    <source>
        <strain evidence="1">CtLR131</strain>
    </source>
</reference>
<sequence length="137" mass="15972">MKKMTKYEVKAVASDYGIFENGELKLIVISQANALMIKNVLEQELKHKVVIKDLLEPKKKPKRKFRTMTYGEFCEKWLKQYYCCADGIHETLKNVCPFYGLSKATLCDYNEVYTQEPCKLPNGKYILIEDCNTEVKK</sequence>
<evidence type="ECO:0000313" key="1">
    <source>
        <dbReference type="EMBL" id="DAD83971.1"/>
    </source>
</evidence>
<organism evidence="1">
    <name type="scientific">Siphoviridae sp. ctLR131</name>
    <dbReference type="NCBI Taxonomy" id="2826250"/>
    <lineage>
        <taxon>Viruses</taxon>
        <taxon>Duplodnaviria</taxon>
        <taxon>Heunggongvirae</taxon>
        <taxon>Uroviricota</taxon>
        <taxon>Caudoviricetes</taxon>
    </lineage>
</organism>
<proteinExistence type="predicted"/>
<name>A0A8S5MPT8_9CAUD</name>
<protein>
    <submittedName>
        <fullName evidence="1">Uncharacterized protein</fullName>
    </submittedName>
</protein>
<accession>A0A8S5MPT8</accession>
<dbReference type="EMBL" id="BK014949">
    <property type="protein sequence ID" value="DAD83971.1"/>
    <property type="molecule type" value="Genomic_DNA"/>
</dbReference>